<keyword evidence="11 12" id="KW-0539">Nucleus</keyword>
<feature type="compositionally biased region" description="Basic and acidic residues" evidence="13">
    <location>
        <begin position="651"/>
        <end position="663"/>
    </location>
</feature>
<dbReference type="Proteomes" id="UP000693946">
    <property type="component" value="Linkage Group LG3"/>
</dbReference>
<feature type="transmembrane region" description="Helical" evidence="14">
    <location>
        <begin position="458"/>
        <end position="480"/>
    </location>
</feature>
<evidence type="ECO:0000256" key="14">
    <source>
        <dbReference type="SAM" id="Phobius"/>
    </source>
</evidence>
<feature type="compositionally biased region" description="Acidic residues" evidence="13">
    <location>
        <begin position="181"/>
        <end position="200"/>
    </location>
</feature>
<name>A0AAV6QYE7_SOLSE</name>
<dbReference type="InterPro" id="IPR007110">
    <property type="entry name" value="Ig-like_dom"/>
</dbReference>
<keyword evidence="9" id="KW-0558">Oxidation</keyword>
<dbReference type="SMART" id="SM00398">
    <property type="entry name" value="HMG"/>
    <property type="match status" value="2"/>
</dbReference>
<evidence type="ECO:0000259" key="16">
    <source>
        <dbReference type="PROSITE" id="PS50835"/>
    </source>
</evidence>
<comment type="caution">
    <text evidence="17">The sequence shown here is derived from an EMBL/GenBank/DDBJ whole genome shotgun (WGS) entry which is preliminary data.</text>
</comment>
<evidence type="ECO:0000256" key="3">
    <source>
        <dbReference type="ARBA" id="ARBA00004496"/>
    </source>
</evidence>
<feature type="region of interest" description="Disordered" evidence="13">
    <location>
        <begin position="165"/>
        <end position="213"/>
    </location>
</feature>
<feature type="region of interest" description="Disordered" evidence="13">
    <location>
        <begin position="644"/>
        <end position="664"/>
    </location>
</feature>
<evidence type="ECO:0000256" key="13">
    <source>
        <dbReference type="SAM" id="MobiDB-lite"/>
    </source>
</evidence>
<dbReference type="GO" id="GO:0003677">
    <property type="term" value="F:DNA binding"/>
    <property type="evidence" value="ECO:0007669"/>
    <property type="project" value="UniProtKB-UniRule"/>
</dbReference>
<keyword evidence="14" id="KW-1133">Transmembrane helix</keyword>
<dbReference type="SMART" id="SM00409">
    <property type="entry name" value="IG"/>
    <property type="match status" value="3"/>
</dbReference>
<keyword evidence="14" id="KW-0472">Membrane</keyword>
<keyword evidence="5" id="KW-0158">Chromosome</keyword>
<comment type="subcellular location">
    <subcellularLocation>
        <location evidence="2">Chromosome</location>
    </subcellularLocation>
    <subcellularLocation>
        <location evidence="3">Cytoplasm</location>
    </subcellularLocation>
    <subcellularLocation>
        <location evidence="1">Nucleus</location>
    </subcellularLocation>
</comment>
<feature type="domain" description="Ig-like" evidence="16">
    <location>
        <begin position="332"/>
        <end position="439"/>
    </location>
</feature>
<keyword evidence="7" id="KW-0399">Innate immunity</keyword>
<gene>
    <name evidence="17" type="ORF">JOB18_040878</name>
</gene>
<keyword evidence="7" id="KW-0391">Immunity</keyword>
<dbReference type="GO" id="GO:0005694">
    <property type="term" value="C:chromosome"/>
    <property type="evidence" value="ECO:0007669"/>
    <property type="project" value="UniProtKB-SubCell"/>
</dbReference>
<organism evidence="17 18">
    <name type="scientific">Solea senegalensis</name>
    <name type="common">Senegalese sole</name>
    <dbReference type="NCBI Taxonomy" id="28829"/>
    <lineage>
        <taxon>Eukaryota</taxon>
        <taxon>Metazoa</taxon>
        <taxon>Chordata</taxon>
        <taxon>Craniata</taxon>
        <taxon>Vertebrata</taxon>
        <taxon>Euteleostomi</taxon>
        <taxon>Actinopterygii</taxon>
        <taxon>Neopterygii</taxon>
        <taxon>Teleostei</taxon>
        <taxon>Neoteleostei</taxon>
        <taxon>Acanthomorphata</taxon>
        <taxon>Carangaria</taxon>
        <taxon>Pleuronectiformes</taxon>
        <taxon>Pleuronectoidei</taxon>
        <taxon>Soleidae</taxon>
        <taxon>Solea</taxon>
    </lineage>
</organism>
<keyword evidence="14" id="KW-0812">Transmembrane</keyword>
<feature type="domain" description="HMG box" evidence="15">
    <location>
        <begin position="9"/>
        <end position="79"/>
    </location>
</feature>
<evidence type="ECO:0000313" key="17">
    <source>
        <dbReference type="EMBL" id="KAG7497620.1"/>
    </source>
</evidence>
<evidence type="ECO:0000256" key="8">
    <source>
        <dbReference type="ARBA" id="ARBA00022737"/>
    </source>
</evidence>
<evidence type="ECO:0000256" key="5">
    <source>
        <dbReference type="ARBA" id="ARBA00022454"/>
    </source>
</evidence>
<keyword evidence="6" id="KW-0963">Cytoplasm</keyword>
<sequence>MMRKDVNKPKGKTSAYAFFVQTCREEYRKKNPEQSVNFAEFSKKCSERWKGLTPSDKKCFEDMAKADKVRYNREMKDYIPPKGFGKRGRKRKDPNAPKRPPSAFFVFCSEYRPSVKQQFPGLSIGDCAKKLGEMWSKLTQSEKQPYEEKAQKLREKYDRDMVAYRGGGTFARNPGSSAQGGEEEEDDEGDDDDEEDDDDETSRTDVTALAPPPLSAGFSAVMSKFASLSLLLATVNRIPAKNEIQKEFCPEPHTVNSESAFTDRFIVNIPRPVEKNRRFSHPGITALVDPAASTEIVAAAEPGLATLDAGVNETTWTQEPGDQSVQRPLLSPKTGKTACEHLLKVEQGKESVLLPYVPQVNMSSASVVVWARKGGSGSTFVHTLDKSGDRPKDPRYAGRTQMRPDALQSGNLSLTLMRPAANDSGNYTCTVREFGQELSHCEVQLAVVVRGTEDPPNLTWIAAVVVPVLVLVFVGVGAIIGYKKFCKRKTDVPTDNSEGQQLRDLQVEVESGVESVQLPFGATPELPAGFTVEWKTGEMMVHTTEPGVQDQNYGRTEMNDETFELTLIHPTKRDEGTYSCTVYDKKRIVETRQVELKVNDAVVEVESGAESVSLPFQTTPNLPDARVQWWHDDLKVRVHFYPDSSNQNPGYRDRTKMNDKPLETGDLSLTLNRPIPGEAGTYICEVFDTQTGFLREKRIRLTVTG</sequence>
<evidence type="ECO:0000256" key="9">
    <source>
        <dbReference type="ARBA" id="ARBA00023097"/>
    </source>
</evidence>
<evidence type="ECO:0000256" key="4">
    <source>
        <dbReference type="ARBA" id="ARBA00008774"/>
    </source>
</evidence>
<dbReference type="InterPro" id="IPR003599">
    <property type="entry name" value="Ig_sub"/>
</dbReference>
<dbReference type="InterPro" id="IPR050342">
    <property type="entry name" value="HMGB"/>
</dbReference>
<dbReference type="EMBL" id="JAGKHQ010000015">
    <property type="protein sequence ID" value="KAG7497620.1"/>
    <property type="molecule type" value="Genomic_DNA"/>
</dbReference>
<evidence type="ECO:0000313" key="18">
    <source>
        <dbReference type="Proteomes" id="UP000693946"/>
    </source>
</evidence>
<dbReference type="GO" id="GO:0045087">
    <property type="term" value="P:innate immune response"/>
    <property type="evidence" value="ECO:0007669"/>
    <property type="project" value="UniProtKB-KW"/>
</dbReference>
<protein>
    <submittedName>
        <fullName evidence="17">High mobility group protein B2-like</fullName>
    </submittedName>
</protein>
<dbReference type="PANTHER" id="PTHR48112:SF3">
    <property type="entry name" value="HIGH MOBILITY GROUP PROTEIN B2"/>
    <property type="match status" value="1"/>
</dbReference>
<evidence type="ECO:0000256" key="6">
    <source>
        <dbReference type="ARBA" id="ARBA00022490"/>
    </source>
</evidence>
<evidence type="ECO:0000256" key="7">
    <source>
        <dbReference type="ARBA" id="ARBA00022588"/>
    </source>
</evidence>
<accession>A0AAV6QYE7</accession>
<dbReference type="FunFam" id="1.10.30.10:FF:000013">
    <property type="entry name" value="High mobility group protein B3"/>
    <property type="match status" value="1"/>
</dbReference>
<evidence type="ECO:0000256" key="2">
    <source>
        <dbReference type="ARBA" id="ARBA00004286"/>
    </source>
</evidence>
<proteinExistence type="inferred from homology"/>
<feature type="domain" description="HMG box" evidence="15">
    <location>
        <begin position="97"/>
        <end position="165"/>
    </location>
</feature>
<dbReference type="CDD" id="cd21979">
    <property type="entry name" value="HMG-box_HMGB_rpt2"/>
    <property type="match status" value="1"/>
</dbReference>
<feature type="domain" description="Ig-like" evidence="16">
    <location>
        <begin position="467"/>
        <end position="597"/>
    </location>
</feature>
<evidence type="ECO:0000259" key="15">
    <source>
        <dbReference type="PROSITE" id="PS50118"/>
    </source>
</evidence>
<dbReference type="PANTHER" id="PTHR48112">
    <property type="entry name" value="HIGH MOBILITY GROUP PROTEIN DSP1"/>
    <property type="match status" value="1"/>
</dbReference>
<feature type="domain" description="Ig-like" evidence="16">
    <location>
        <begin position="604"/>
        <end position="700"/>
    </location>
</feature>
<dbReference type="Pfam" id="PF00505">
    <property type="entry name" value="HMG_box"/>
    <property type="match status" value="1"/>
</dbReference>
<dbReference type="PROSITE" id="PS50835">
    <property type="entry name" value="IG_LIKE"/>
    <property type="match status" value="3"/>
</dbReference>
<dbReference type="FunFam" id="1.10.30.10:FF:000018">
    <property type="entry name" value="High mobility group protein B2"/>
    <property type="match status" value="1"/>
</dbReference>
<feature type="DNA-binding region" description="HMG box" evidence="12">
    <location>
        <begin position="97"/>
        <end position="165"/>
    </location>
</feature>
<dbReference type="GO" id="GO:0005737">
    <property type="term" value="C:cytoplasm"/>
    <property type="evidence" value="ECO:0007669"/>
    <property type="project" value="UniProtKB-SubCell"/>
</dbReference>
<feature type="region of interest" description="Disordered" evidence="13">
    <location>
        <begin position="77"/>
        <end position="100"/>
    </location>
</feature>
<dbReference type="InterPro" id="IPR009071">
    <property type="entry name" value="HMG_box_dom"/>
</dbReference>
<dbReference type="AlphaFoldDB" id="A0AAV6QYE7"/>
<keyword evidence="18" id="KW-1185">Reference proteome</keyword>
<dbReference type="GO" id="GO:0005634">
    <property type="term" value="C:nucleus"/>
    <property type="evidence" value="ECO:0007669"/>
    <property type="project" value="UniProtKB-SubCell"/>
</dbReference>
<comment type="similarity">
    <text evidence="4">Belongs to the HMGB family.</text>
</comment>
<evidence type="ECO:0000256" key="10">
    <source>
        <dbReference type="ARBA" id="ARBA00023125"/>
    </source>
</evidence>
<dbReference type="PROSITE" id="PS50118">
    <property type="entry name" value="HMG_BOX_2"/>
    <property type="match status" value="2"/>
</dbReference>
<keyword evidence="8" id="KW-0677">Repeat</keyword>
<keyword evidence="10 12" id="KW-0238">DNA-binding</keyword>
<dbReference type="Pfam" id="PF09011">
    <property type="entry name" value="HMG_box_2"/>
    <property type="match status" value="1"/>
</dbReference>
<evidence type="ECO:0000256" key="11">
    <source>
        <dbReference type="ARBA" id="ARBA00023242"/>
    </source>
</evidence>
<feature type="DNA-binding region" description="HMG box" evidence="12">
    <location>
        <begin position="9"/>
        <end position="79"/>
    </location>
</feature>
<evidence type="ECO:0000256" key="1">
    <source>
        <dbReference type="ARBA" id="ARBA00004123"/>
    </source>
</evidence>
<evidence type="ECO:0000256" key="12">
    <source>
        <dbReference type="PROSITE-ProRule" id="PRU00267"/>
    </source>
</evidence>
<reference evidence="17 18" key="1">
    <citation type="journal article" date="2021" name="Sci. Rep.">
        <title>Chromosome anchoring in Senegalese sole (Solea senegalensis) reveals sex-associated markers and genome rearrangements in flatfish.</title>
        <authorList>
            <person name="Guerrero-Cozar I."/>
            <person name="Gomez-Garrido J."/>
            <person name="Berbel C."/>
            <person name="Martinez-Blanch J.F."/>
            <person name="Alioto T."/>
            <person name="Claros M.G."/>
            <person name="Gagnaire P.A."/>
            <person name="Manchado M."/>
        </authorList>
    </citation>
    <scope>NUCLEOTIDE SEQUENCE [LARGE SCALE GENOMIC DNA]</scope>
    <source>
        <strain evidence="17">Sse05_10M</strain>
    </source>
</reference>
<dbReference type="CDD" id="cd21978">
    <property type="entry name" value="HMG-box_HMGB_rpt1"/>
    <property type="match status" value="1"/>
</dbReference>
<dbReference type="GO" id="GO:0006357">
    <property type="term" value="P:regulation of transcription by RNA polymerase II"/>
    <property type="evidence" value="ECO:0007669"/>
    <property type="project" value="TreeGrafter"/>
</dbReference>